<comment type="similarity">
    <text evidence="1 3">Belongs to the TPP enzyme family.</text>
</comment>
<proteinExistence type="inferred from homology"/>
<dbReference type="GO" id="GO:0003984">
    <property type="term" value="F:acetolactate synthase activity"/>
    <property type="evidence" value="ECO:0007669"/>
    <property type="project" value="TreeGrafter"/>
</dbReference>
<evidence type="ECO:0000313" key="8">
    <source>
        <dbReference type="EMBL" id="MCK8785660.1"/>
    </source>
</evidence>
<evidence type="ECO:0000256" key="1">
    <source>
        <dbReference type="ARBA" id="ARBA00007812"/>
    </source>
</evidence>
<dbReference type="InterPro" id="IPR011766">
    <property type="entry name" value="TPP_enzyme_TPP-bd"/>
</dbReference>
<dbReference type="Pfam" id="PF00205">
    <property type="entry name" value="TPP_enzyme_M"/>
    <property type="match status" value="1"/>
</dbReference>
<dbReference type="AlphaFoldDB" id="A0A9X1YB27"/>
<evidence type="ECO:0000259" key="7">
    <source>
        <dbReference type="Pfam" id="PF02776"/>
    </source>
</evidence>
<dbReference type="PANTHER" id="PTHR18968:SF167">
    <property type="entry name" value="ACETOLACTATE SYNTHASE LARGE SUBUNIT ILVB2-RELATED"/>
    <property type="match status" value="1"/>
</dbReference>
<feature type="domain" description="Thiamine pyrophosphate enzyme central" evidence="5">
    <location>
        <begin position="230"/>
        <end position="397"/>
    </location>
</feature>
<dbReference type="GO" id="GO:0009099">
    <property type="term" value="P:L-valine biosynthetic process"/>
    <property type="evidence" value="ECO:0007669"/>
    <property type="project" value="TreeGrafter"/>
</dbReference>
<reference evidence="8" key="1">
    <citation type="submission" date="2022-04" db="EMBL/GenBank/DDBJ databases">
        <title>Roseomonas acroporae sp. nov., isolated from coral Acropora digitifera.</title>
        <authorList>
            <person name="Sun H."/>
        </authorList>
    </citation>
    <scope>NUCLEOTIDE SEQUENCE</scope>
    <source>
        <strain evidence="8">NAR14</strain>
    </source>
</reference>
<dbReference type="GO" id="GO:0030976">
    <property type="term" value="F:thiamine pyrophosphate binding"/>
    <property type="evidence" value="ECO:0007669"/>
    <property type="project" value="InterPro"/>
</dbReference>
<dbReference type="SUPFAM" id="SSF52518">
    <property type="entry name" value="Thiamin diphosphate-binding fold (THDP-binding)"/>
    <property type="match status" value="2"/>
</dbReference>
<dbReference type="Pfam" id="PF02776">
    <property type="entry name" value="TPP_enzyme_N"/>
    <property type="match status" value="1"/>
</dbReference>
<dbReference type="SUPFAM" id="SSF52467">
    <property type="entry name" value="DHS-like NAD/FAD-binding domain"/>
    <property type="match status" value="1"/>
</dbReference>
<dbReference type="Gene3D" id="3.40.50.1220">
    <property type="entry name" value="TPP-binding domain"/>
    <property type="match status" value="1"/>
</dbReference>
<dbReference type="GO" id="GO:0050660">
    <property type="term" value="F:flavin adenine dinucleotide binding"/>
    <property type="evidence" value="ECO:0007669"/>
    <property type="project" value="TreeGrafter"/>
</dbReference>
<evidence type="ECO:0000313" key="9">
    <source>
        <dbReference type="Proteomes" id="UP001139516"/>
    </source>
</evidence>
<comment type="caution">
    <text evidence="8">The sequence shown here is derived from an EMBL/GenBank/DDBJ whole genome shotgun (WGS) entry which is preliminary data.</text>
</comment>
<protein>
    <submittedName>
        <fullName evidence="8">Thiamine pyrophosphate-binding protein</fullName>
    </submittedName>
</protein>
<feature type="compositionally biased region" description="Low complexity" evidence="4">
    <location>
        <begin position="341"/>
        <end position="355"/>
    </location>
</feature>
<dbReference type="InterPro" id="IPR000399">
    <property type="entry name" value="TPP-bd_CS"/>
</dbReference>
<keyword evidence="2 3" id="KW-0786">Thiamine pyrophosphate</keyword>
<dbReference type="RefSeq" id="WP_248667780.1">
    <property type="nucleotide sequence ID" value="NZ_JALPRX010000064.1"/>
</dbReference>
<dbReference type="Proteomes" id="UP001139516">
    <property type="component" value="Unassembled WGS sequence"/>
</dbReference>
<evidence type="ECO:0000259" key="5">
    <source>
        <dbReference type="Pfam" id="PF00205"/>
    </source>
</evidence>
<feature type="domain" description="Thiamine pyrophosphate enzyme N-terminal TPP-binding" evidence="7">
    <location>
        <begin position="12"/>
        <end position="125"/>
    </location>
</feature>
<evidence type="ECO:0000259" key="6">
    <source>
        <dbReference type="Pfam" id="PF02775"/>
    </source>
</evidence>
<dbReference type="InterPro" id="IPR012000">
    <property type="entry name" value="Thiamin_PyroP_enz_cen_dom"/>
</dbReference>
<feature type="domain" description="Thiamine pyrophosphate enzyme TPP-binding" evidence="6">
    <location>
        <begin position="463"/>
        <end position="603"/>
    </location>
</feature>
<organism evidence="8 9">
    <name type="scientific">Roseomonas acroporae</name>
    <dbReference type="NCBI Taxonomy" id="2937791"/>
    <lineage>
        <taxon>Bacteria</taxon>
        <taxon>Pseudomonadati</taxon>
        <taxon>Pseudomonadota</taxon>
        <taxon>Alphaproteobacteria</taxon>
        <taxon>Acetobacterales</taxon>
        <taxon>Roseomonadaceae</taxon>
        <taxon>Roseomonas</taxon>
    </lineage>
</organism>
<evidence type="ECO:0000256" key="4">
    <source>
        <dbReference type="SAM" id="MobiDB-lite"/>
    </source>
</evidence>
<dbReference type="InterPro" id="IPR012001">
    <property type="entry name" value="Thiamin_PyroP_enz_TPP-bd_dom"/>
</dbReference>
<dbReference type="GO" id="GO:0009097">
    <property type="term" value="P:isoleucine biosynthetic process"/>
    <property type="evidence" value="ECO:0007669"/>
    <property type="project" value="TreeGrafter"/>
</dbReference>
<dbReference type="InterPro" id="IPR045229">
    <property type="entry name" value="TPP_enz"/>
</dbReference>
<feature type="region of interest" description="Disordered" evidence="4">
    <location>
        <begin position="341"/>
        <end position="365"/>
    </location>
</feature>
<dbReference type="PANTHER" id="PTHR18968">
    <property type="entry name" value="THIAMINE PYROPHOSPHATE ENZYMES"/>
    <property type="match status" value="1"/>
</dbReference>
<dbReference type="Pfam" id="PF02775">
    <property type="entry name" value="TPP_enzyme_C"/>
    <property type="match status" value="1"/>
</dbReference>
<gene>
    <name evidence="8" type="ORF">M0638_14835</name>
</gene>
<dbReference type="InterPro" id="IPR029061">
    <property type="entry name" value="THDP-binding"/>
</dbReference>
<accession>A0A9X1YB27</accession>
<feature type="region of interest" description="Disordered" evidence="4">
    <location>
        <begin position="175"/>
        <end position="225"/>
    </location>
</feature>
<dbReference type="GO" id="GO:0005948">
    <property type="term" value="C:acetolactate synthase complex"/>
    <property type="evidence" value="ECO:0007669"/>
    <property type="project" value="TreeGrafter"/>
</dbReference>
<dbReference type="PROSITE" id="PS00187">
    <property type="entry name" value="TPP_ENZYMES"/>
    <property type="match status" value="1"/>
</dbReference>
<dbReference type="InterPro" id="IPR029035">
    <property type="entry name" value="DHS-like_NAD/FAD-binding_dom"/>
</dbReference>
<dbReference type="EMBL" id="JALPRX010000064">
    <property type="protein sequence ID" value="MCK8785660.1"/>
    <property type="molecule type" value="Genomic_DNA"/>
</dbReference>
<evidence type="ECO:0000256" key="2">
    <source>
        <dbReference type="ARBA" id="ARBA00023052"/>
    </source>
</evidence>
<dbReference type="CDD" id="cd07035">
    <property type="entry name" value="TPP_PYR_POX_like"/>
    <property type="match status" value="1"/>
</dbReference>
<keyword evidence="9" id="KW-1185">Reference proteome</keyword>
<dbReference type="CDD" id="cd00568">
    <property type="entry name" value="TPP_enzymes"/>
    <property type="match status" value="1"/>
</dbReference>
<sequence>MSSSPDAAPLRTTAQWLLAYLKGEGVTHVFGVPGAGIAQLLIALRDEPAIEFVVCRHETGAAYLADGYHRATGRLGVVLTTSGPGATNALTGVMNANFGGSALLAITGEVAENVMGHGYLQDGTDSGLNVRDVFAASVRYSAAVTEASAAPTLIEQALRNALSLPRRAVHLSIPDNVMGEPVDPGRADALGQPPRAGMGRPLGRPDAGRRGPPPPAAYRTAPAGAEPSAVRQVLDTLLAARRPLILLGHGCRTALRDPDTARALRRLVERHGIPVVTTPGGKGLFPEDHPLSLRVYGFADCRWPKDWLLADAQGRRCDAVLVIGSSLGELATNKWNPMLLPEPASPSAPNSSAPNPSTPAPSVPGPFIQVDIDPGVIGRGFPVTHGIVAEAGAFLRLLWEFAPAWRPDPDAVAARLAAIAAIKAASPFAEPTQHAATAAPIEPAALLRVLCAHLPKDAMVLVDSGNCVGWGVHYGVAGPPQEWHSSLSMGPMGFAVGAVVGARLGAPHRRCVALVGDGAFLMHGSEVSTAQAHGVGAVWIVLVDHDLRMVTQGMAVYSHDPTGWEGRYGLGDPDLAAVARGLGADACVVDDPAMLDRILPQVWAGADAGRPQVVLARINRDSAPPYYLPPYA</sequence>
<dbReference type="Gene3D" id="3.40.50.970">
    <property type="match status" value="2"/>
</dbReference>
<dbReference type="GO" id="GO:0000287">
    <property type="term" value="F:magnesium ion binding"/>
    <property type="evidence" value="ECO:0007669"/>
    <property type="project" value="InterPro"/>
</dbReference>
<evidence type="ECO:0000256" key="3">
    <source>
        <dbReference type="RuleBase" id="RU362132"/>
    </source>
</evidence>
<name>A0A9X1YB27_9PROT</name>